<dbReference type="Gene3D" id="1.10.10.10">
    <property type="entry name" value="Winged helix-like DNA-binding domain superfamily/Winged helix DNA-binding domain"/>
    <property type="match status" value="2"/>
</dbReference>
<feature type="compositionally biased region" description="Polar residues" evidence="8">
    <location>
        <begin position="169"/>
        <end position="178"/>
    </location>
</feature>
<dbReference type="GO" id="GO:0000981">
    <property type="term" value="F:DNA-binding transcription factor activity, RNA polymerase II-specific"/>
    <property type="evidence" value="ECO:0007669"/>
    <property type="project" value="TreeGrafter"/>
</dbReference>
<evidence type="ECO:0000256" key="2">
    <source>
        <dbReference type="ARBA" id="ARBA00005562"/>
    </source>
</evidence>
<keyword evidence="3" id="KW-0805">Transcription regulation</keyword>
<evidence type="ECO:0000256" key="7">
    <source>
        <dbReference type="RuleBase" id="RU004019"/>
    </source>
</evidence>
<dbReference type="InterPro" id="IPR000418">
    <property type="entry name" value="Ets_dom"/>
</dbReference>
<feature type="compositionally biased region" description="Acidic residues" evidence="8">
    <location>
        <begin position="381"/>
        <end position="393"/>
    </location>
</feature>
<feature type="compositionally biased region" description="Basic and acidic residues" evidence="8">
    <location>
        <begin position="355"/>
        <end position="365"/>
    </location>
</feature>
<dbReference type="Pfam" id="PF00178">
    <property type="entry name" value="Ets"/>
    <property type="match status" value="2"/>
</dbReference>
<name>A0AAD1TMQ3_PELCU</name>
<dbReference type="InterPro" id="IPR046328">
    <property type="entry name" value="ETS_fam"/>
</dbReference>
<accession>A0AAD1TMQ3</accession>
<proteinExistence type="inferred from homology"/>
<dbReference type="GO" id="GO:0005634">
    <property type="term" value="C:nucleus"/>
    <property type="evidence" value="ECO:0007669"/>
    <property type="project" value="UniProtKB-SubCell"/>
</dbReference>
<dbReference type="PROSITE" id="PS50061">
    <property type="entry name" value="ETS_DOMAIN_3"/>
    <property type="match status" value="2"/>
</dbReference>
<feature type="region of interest" description="Disordered" evidence="8">
    <location>
        <begin position="137"/>
        <end position="198"/>
    </location>
</feature>
<evidence type="ECO:0000256" key="3">
    <source>
        <dbReference type="ARBA" id="ARBA00023015"/>
    </source>
</evidence>
<organism evidence="10 11">
    <name type="scientific">Pelobates cultripes</name>
    <name type="common">Western spadefoot toad</name>
    <dbReference type="NCBI Taxonomy" id="61616"/>
    <lineage>
        <taxon>Eukaryota</taxon>
        <taxon>Metazoa</taxon>
        <taxon>Chordata</taxon>
        <taxon>Craniata</taxon>
        <taxon>Vertebrata</taxon>
        <taxon>Euteleostomi</taxon>
        <taxon>Amphibia</taxon>
        <taxon>Batrachia</taxon>
        <taxon>Anura</taxon>
        <taxon>Pelobatoidea</taxon>
        <taxon>Pelobatidae</taxon>
        <taxon>Pelobates</taxon>
    </lineage>
</organism>
<evidence type="ECO:0000313" key="11">
    <source>
        <dbReference type="Proteomes" id="UP001295444"/>
    </source>
</evidence>
<dbReference type="PANTHER" id="PTHR11849:SF306">
    <property type="entry name" value="ETS TRANSLOCATION VARIANT 3-LIKE PROTEIN"/>
    <property type="match status" value="1"/>
</dbReference>
<dbReference type="FunFam" id="1.10.10.10:FF:000059">
    <property type="entry name" value="ETS translocation variant 3"/>
    <property type="match status" value="2"/>
</dbReference>
<comment type="subcellular location">
    <subcellularLocation>
        <location evidence="1 7">Nucleus</location>
    </subcellularLocation>
</comment>
<reference evidence="10" key="1">
    <citation type="submission" date="2022-03" db="EMBL/GenBank/DDBJ databases">
        <authorList>
            <person name="Alioto T."/>
            <person name="Alioto T."/>
            <person name="Gomez Garrido J."/>
        </authorList>
    </citation>
    <scope>NUCLEOTIDE SEQUENCE</scope>
</reference>
<feature type="domain" description="ETS" evidence="9">
    <location>
        <begin position="35"/>
        <end position="116"/>
    </location>
</feature>
<sequence>MKTGCSMVEKAKSGGGYHFPEWAYKPESSPGSRQIQLWHFILELLQNEDFRHVIAWQQGEYGEFVIKDPDEVARLWGRRKCKPQMNYDKLSRALRYYYNKRILHKTKGKRFTYKFNFNKLVMPNYPFINIRPNGAVPQSAPPVPSASSHFPFSSLDSPNEDARGGRFSGGSTAQSSHESLNEVCERKPNPMESDEVSSDWRRGVELMSRNAVGSGVHGLQKHKSDMMLPVFSMPGMYPEPHSPFSVSPLAGRGGMLNVPISPALSLTPSVFSYSPSPGLSPAFQSGSCFNFNPEEMKHYLQAHACSVFNYHLSPRTLPRYPGFMIPPFQRPFPPEEQQSFPIKLQPPPMGRKNREHSQSSEDKHLVTQPAPVLPPMKVEPISDDEPLTDEDLDFSGHSSDEEQDKPIMREDMEKAAHTFVKPATPPRSPFPQGPTRVGYSKEGAEQMVEPGDKAAKDVSVEAVAVEKKEDSLPPKLRLKRLWNEDRQLEAVEDKECRKVSCIISSIRTPVISTEHKPADASSAENSLFPRTYLLSPYWLPGLAFPEWAYKPESSPGSRQIQLWHFILELLQNEDFRHVIAWQQGEYGEFVIKDPDEVARLWGQRKCKPQMNYDKLSRALRYYYNKRILHKTKGKRFTYKFNFNKLVLINYPMWDLRCPPQSVLMGNNMCCSVVVPPGVQREEPHSGYPGHRGSWEGLLSSENPSGDLGLISIIAGVVSVEGCLEGLSVLRSGGGGGGSGGAYVQGSWCKFCMQGGGVLQSTILARKLLSDQLTCRRVMQNPGDGTSSSEKKITPNLGLSAPSPPCGLSSFNHFGHDRPFHIPSSPAEINPPGFSPHHGQPVYSSPQIALAGSSEWQLCTSHLLQRSQTLMSLEERIQSLTQRGAHYRIPGLPFSSHFAGQTPAHLTEGLPLPPPPPLSDSKGQDENCLTSIVKPDRETELSPLPVENMFRDLHGSKKDPLSPSDNSAIKSKPVLFYSVANLSNIGKNWLLKPA</sequence>
<dbReference type="AlphaFoldDB" id="A0AAD1TMQ3"/>
<dbReference type="PROSITE" id="PS00346">
    <property type="entry name" value="ETS_DOMAIN_2"/>
    <property type="match status" value="2"/>
</dbReference>
<evidence type="ECO:0000256" key="1">
    <source>
        <dbReference type="ARBA" id="ARBA00004123"/>
    </source>
</evidence>
<dbReference type="SMART" id="SM00413">
    <property type="entry name" value="ETS"/>
    <property type="match status" value="2"/>
</dbReference>
<dbReference type="GO" id="GO:0030154">
    <property type="term" value="P:cell differentiation"/>
    <property type="evidence" value="ECO:0007669"/>
    <property type="project" value="TreeGrafter"/>
</dbReference>
<evidence type="ECO:0000259" key="9">
    <source>
        <dbReference type="PROSITE" id="PS50061"/>
    </source>
</evidence>
<evidence type="ECO:0000313" key="10">
    <source>
        <dbReference type="EMBL" id="CAH2326823.1"/>
    </source>
</evidence>
<dbReference type="PRINTS" id="PR00454">
    <property type="entry name" value="ETSDOMAIN"/>
</dbReference>
<dbReference type="InterPro" id="IPR036390">
    <property type="entry name" value="WH_DNA-bd_sf"/>
</dbReference>
<gene>
    <name evidence="10" type="ORF">PECUL_23A004630</name>
</gene>
<dbReference type="PANTHER" id="PTHR11849">
    <property type="entry name" value="ETS"/>
    <property type="match status" value="1"/>
</dbReference>
<keyword evidence="11" id="KW-1185">Reference proteome</keyword>
<dbReference type="SUPFAM" id="SSF46785">
    <property type="entry name" value="Winged helix' DNA-binding domain"/>
    <property type="match status" value="2"/>
</dbReference>
<feature type="compositionally biased region" description="Low complexity" evidence="8">
    <location>
        <begin position="145"/>
        <end position="157"/>
    </location>
</feature>
<evidence type="ECO:0000256" key="8">
    <source>
        <dbReference type="SAM" id="MobiDB-lite"/>
    </source>
</evidence>
<keyword evidence="5" id="KW-0804">Transcription</keyword>
<evidence type="ECO:0000256" key="5">
    <source>
        <dbReference type="ARBA" id="ARBA00023163"/>
    </source>
</evidence>
<dbReference type="EMBL" id="OW240924">
    <property type="protein sequence ID" value="CAH2326823.1"/>
    <property type="molecule type" value="Genomic_DNA"/>
</dbReference>
<keyword evidence="6 7" id="KW-0539">Nucleus</keyword>
<evidence type="ECO:0000256" key="6">
    <source>
        <dbReference type="ARBA" id="ARBA00023242"/>
    </source>
</evidence>
<feature type="domain" description="ETS" evidence="9">
    <location>
        <begin position="560"/>
        <end position="641"/>
    </location>
</feature>
<dbReference type="Proteomes" id="UP001295444">
    <property type="component" value="Chromosome 13"/>
</dbReference>
<protein>
    <submittedName>
        <fullName evidence="10">ETS translocation variant 3</fullName>
    </submittedName>
</protein>
<feature type="region of interest" description="Disordered" evidence="8">
    <location>
        <begin position="902"/>
        <end position="925"/>
    </location>
</feature>
<feature type="region of interest" description="Disordered" evidence="8">
    <location>
        <begin position="330"/>
        <end position="405"/>
    </location>
</feature>
<dbReference type="InterPro" id="IPR036388">
    <property type="entry name" value="WH-like_DNA-bd_sf"/>
</dbReference>
<dbReference type="GO" id="GO:0043565">
    <property type="term" value="F:sequence-specific DNA binding"/>
    <property type="evidence" value="ECO:0007669"/>
    <property type="project" value="InterPro"/>
</dbReference>
<dbReference type="PROSITE" id="PS00345">
    <property type="entry name" value="ETS_DOMAIN_1"/>
    <property type="match status" value="2"/>
</dbReference>
<feature type="compositionally biased region" description="Basic and acidic residues" evidence="8">
    <location>
        <begin position="179"/>
        <end position="189"/>
    </location>
</feature>
<keyword evidence="4 7" id="KW-0238">DNA-binding</keyword>
<comment type="similarity">
    <text evidence="2 7">Belongs to the ETS family.</text>
</comment>
<evidence type="ECO:0000256" key="4">
    <source>
        <dbReference type="ARBA" id="ARBA00023125"/>
    </source>
</evidence>